<proteinExistence type="predicted"/>
<evidence type="ECO:0000313" key="2">
    <source>
        <dbReference type="EMBL" id="KAF0736073.1"/>
    </source>
</evidence>
<feature type="compositionally biased region" description="Basic and acidic residues" evidence="1">
    <location>
        <begin position="49"/>
        <end position="64"/>
    </location>
</feature>
<dbReference type="AlphaFoldDB" id="A0A6G0X7S7"/>
<dbReference type="VEuPathDB" id="FungiDB:AeMF1_005742"/>
<dbReference type="Proteomes" id="UP000481153">
    <property type="component" value="Unassembled WGS sequence"/>
</dbReference>
<feature type="region of interest" description="Disordered" evidence="1">
    <location>
        <begin position="401"/>
        <end position="427"/>
    </location>
</feature>
<dbReference type="VEuPathDB" id="FungiDB:AeMF1_003530"/>
<accession>A0A6G0X7S7</accession>
<evidence type="ECO:0000256" key="1">
    <source>
        <dbReference type="SAM" id="MobiDB-lite"/>
    </source>
</evidence>
<protein>
    <recommendedName>
        <fullName evidence="4">START domain-containing protein</fullName>
    </recommendedName>
</protein>
<feature type="compositionally biased region" description="Low complexity" evidence="1">
    <location>
        <begin position="38"/>
        <end position="48"/>
    </location>
</feature>
<gene>
    <name evidence="2" type="ORF">Ae201684_007659</name>
</gene>
<comment type="caution">
    <text evidence="2">The sequence shown here is derived from an EMBL/GenBank/DDBJ whole genome shotgun (WGS) entry which is preliminary data.</text>
</comment>
<evidence type="ECO:0000313" key="3">
    <source>
        <dbReference type="Proteomes" id="UP000481153"/>
    </source>
</evidence>
<reference evidence="2 3" key="1">
    <citation type="submission" date="2019-07" db="EMBL/GenBank/DDBJ databases">
        <title>Genomics analysis of Aphanomyces spp. identifies a new class of oomycete effector associated with host adaptation.</title>
        <authorList>
            <person name="Gaulin E."/>
        </authorList>
    </citation>
    <scope>NUCLEOTIDE SEQUENCE [LARGE SCALE GENOMIC DNA]</scope>
    <source>
        <strain evidence="2 3">ATCC 201684</strain>
    </source>
</reference>
<keyword evidence="3" id="KW-1185">Reference proteome</keyword>
<dbReference type="EMBL" id="VJMJ01000090">
    <property type="protein sequence ID" value="KAF0736073.1"/>
    <property type="molecule type" value="Genomic_DNA"/>
</dbReference>
<evidence type="ECO:0008006" key="4">
    <source>
        <dbReference type="Google" id="ProtNLM"/>
    </source>
</evidence>
<name>A0A6G0X7S7_9STRA</name>
<feature type="region of interest" description="Disordered" evidence="1">
    <location>
        <begin position="1"/>
        <end position="64"/>
    </location>
</feature>
<sequence>MESDWDFLDGLPFLAMPAGDGQPLSPASTAKSRKKKQSPPSDDSGTSPSEERPKTIRHERRRRDEIQLLRDQVSQLEAQIPAMSKSHIPTAWERRAMNERREMNKAMVENQHLRQDVEQHQLFIQHLQNVLRKKPRLSAETPPEEWQLYKLPADEFMRTRAMHAIADRQLQRMDNAFLRAKLVDLTEDVSWARPSGANRLETASRLVLPAHYRVVSAAAWDVFRGVTTSEAIDGVTDTTQMVDAFLAYNTVTDTRFGDVLCRANVVQKYYPAVESDVIVTHSIVEDALISQDGDIVEQKWSWIQLVPLGPDICEVTFLVQWEMLDEGDNATSDEDVLANMMEKVSIALRPTGTSIPEVSQHDDGVQQLSLKRQFFAERSLRFQKTLKGAINSAIREYSEPKKRGVGAANSGRRKDAAKAAQKQDATSDLSAWKRMAKVERMEKGKAIKENEELREAVAGHATFIESMQKVFEKKPRLEYQFDIYSVEWKAYKLAAEKSLRVAAIHAMADRQYDRMDSAFIRAGLIDQTQDLFRAQFLPQPNGTTVYELVNCVSVAAPFRLLGASIWQAFSSLKSTSCPRDFIETLEIIDPFTVYSRKQMLAKGDAKVAWQSNIIRKYFPENDRCVFVARTVLEDELSPPKPTDVVEDKWIWMEVVPVDLCRCRLIALVQANFGVLPVLNKPSDCTNDVVDLINGLSITEGPLEPSKFPRLPESQRKISSRFRSLTCRSSPKMRDIFMRFSNA</sequence>
<organism evidence="2 3">
    <name type="scientific">Aphanomyces euteiches</name>
    <dbReference type="NCBI Taxonomy" id="100861"/>
    <lineage>
        <taxon>Eukaryota</taxon>
        <taxon>Sar</taxon>
        <taxon>Stramenopiles</taxon>
        <taxon>Oomycota</taxon>
        <taxon>Saprolegniomycetes</taxon>
        <taxon>Saprolegniales</taxon>
        <taxon>Verrucalvaceae</taxon>
        <taxon>Aphanomyces</taxon>
    </lineage>
</organism>